<dbReference type="AlphaFoldDB" id="A0A9W6XM13"/>
<organism evidence="2 3">
    <name type="scientific">Phytophthora lilii</name>
    <dbReference type="NCBI Taxonomy" id="2077276"/>
    <lineage>
        <taxon>Eukaryota</taxon>
        <taxon>Sar</taxon>
        <taxon>Stramenopiles</taxon>
        <taxon>Oomycota</taxon>
        <taxon>Peronosporomycetes</taxon>
        <taxon>Peronosporales</taxon>
        <taxon>Peronosporaceae</taxon>
        <taxon>Phytophthora</taxon>
    </lineage>
</organism>
<name>A0A9W6XM13_9STRA</name>
<accession>A0A9W6XM13</accession>
<dbReference type="OrthoDB" id="10570436at2759"/>
<reference evidence="2" key="1">
    <citation type="submission" date="2023-04" db="EMBL/GenBank/DDBJ databases">
        <title>Phytophthora lilii NBRC 32176.</title>
        <authorList>
            <person name="Ichikawa N."/>
            <person name="Sato H."/>
            <person name="Tonouchi N."/>
        </authorList>
    </citation>
    <scope>NUCLEOTIDE SEQUENCE</scope>
    <source>
        <strain evidence="2">NBRC 32176</strain>
    </source>
</reference>
<proteinExistence type="predicted"/>
<gene>
    <name evidence="2" type="ORF">Plil01_001663100</name>
</gene>
<keyword evidence="3" id="KW-1185">Reference proteome</keyword>
<comment type="caution">
    <text evidence="2">The sequence shown here is derived from an EMBL/GenBank/DDBJ whole genome shotgun (WGS) entry which is preliminary data.</text>
</comment>
<sequence length="112" mass="12163">MEEGTDEEKKQAARALQHIVCEEGASGKAYIPDQMATRLIEYLRSGVNGQNAGVAAALSTLATVREGVVPLFQRFTQPNIDEQKLKSRPDAASKDTNTQNGILGFRSIADAW</sequence>
<evidence type="ECO:0000313" key="3">
    <source>
        <dbReference type="Proteomes" id="UP001165083"/>
    </source>
</evidence>
<feature type="region of interest" description="Disordered" evidence="1">
    <location>
        <begin position="79"/>
        <end position="99"/>
    </location>
</feature>
<evidence type="ECO:0000313" key="2">
    <source>
        <dbReference type="EMBL" id="GMF41176.1"/>
    </source>
</evidence>
<dbReference type="EMBL" id="BSXW01002180">
    <property type="protein sequence ID" value="GMF41176.1"/>
    <property type="molecule type" value="Genomic_DNA"/>
</dbReference>
<feature type="compositionally biased region" description="Basic and acidic residues" evidence="1">
    <location>
        <begin position="81"/>
        <end position="93"/>
    </location>
</feature>
<protein>
    <submittedName>
        <fullName evidence="2">Unnamed protein product</fullName>
    </submittedName>
</protein>
<dbReference type="Proteomes" id="UP001165083">
    <property type="component" value="Unassembled WGS sequence"/>
</dbReference>
<evidence type="ECO:0000256" key="1">
    <source>
        <dbReference type="SAM" id="MobiDB-lite"/>
    </source>
</evidence>